<evidence type="ECO:0000259" key="6">
    <source>
        <dbReference type="SMART" id="SM00415"/>
    </source>
</evidence>
<accession>A0A7S3P7J7</accession>
<evidence type="ECO:0000256" key="2">
    <source>
        <dbReference type="ARBA" id="ARBA00023125"/>
    </source>
</evidence>
<comment type="similarity">
    <text evidence="4">Belongs to the HSF family.</text>
</comment>
<evidence type="ECO:0000256" key="3">
    <source>
        <dbReference type="ARBA" id="ARBA00023242"/>
    </source>
</evidence>
<feature type="compositionally biased region" description="Polar residues" evidence="5">
    <location>
        <begin position="53"/>
        <end position="65"/>
    </location>
</feature>
<keyword evidence="3" id="KW-0539">Nucleus</keyword>
<reference evidence="7" key="1">
    <citation type="submission" date="2021-01" db="EMBL/GenBank/DDBJ databases">
        <authorList>
            <person name="Corre E."/>
            <person name="Pelletier E."/>
            <person name="Niang G."/>
            <person name="Scheremetjew M."/>
            <person name="Finn R."/>
            <person name="Kale V."/>
            <person name="Holt S."/>
            <person name="Cochrane G."/>
            <person name="Meng A."/>
            <person name="Brown T."/>
            <person name="Cohen L."/>
        </authorList>
    </citation>
    <scope>NUCLEOTIDE SEQUENCE</scope>
    <source>
        <strain evidence="7">CCMP127</strain>
    </source>
</reference>
<protein>
    <recommendedName>
        <fullName evidence="6">HSF-type DNA-binding domain-containing protein</fullName>
    </recommendedName>
</protein>
<dbReference type="Pfam" id="PF00447">
    <property type="entry name" value="HSF_DNA-bind"/>
    <property type="match status" value="1"/>
</dbReference>
<evidence type="ECO:0000256" key="4">
    <source>
        <dbReference type="RuleBase" id="RU004020"/>
    </source>
</evidence>
<dbReference type="SMART" id="SM00415">
    <property type="entry name" value="HSF"/>
    <property type="match status" value="1"/>
</dbReference>
<dbReference type="AlphaFoldDB" id="A0A7S3P7J7"/>
<dbReference type="GO" id="GO:0043565">
    <property type="term" value="F:sequence-specific DNA binding"/>
    <property type="evidence" value="ECO:0007669"/>
    <property type="project" value="InterPro"/>
</dbReference>
<dbReference type="FunFam" id="1.10.10.10:FF:000479">
    <property type="entry name" value="Predicted protein"/>
    <property type="match status" value="1"/>
</dbReference>
<evidence type="ECO:0000256" key="1">
    <source>
        <dbReference type="ARBA" id="ARBA00004123"/>
    </source>
</evidence>
<name>A0A7S3P7J7_9STRA</name>
<feature type="domain" description="HSF-type DNA-binding" evidence="6">
    <location>
        <begin position="101"/>
        <end position="196"/>
    </location>
</feature>
<proteinExistence type="inferred from homology"/>
<organism evidence="7">
    <name type="scientific">Amphora coffeiformis</name>
    <dbReference type="NCBI Taxonomy" id="265554"/>
    <lineage>
        <taxon>Eukaryota</taxon>
        <taxon>Sar</taxon>
        <taxon>Stramenopiles</taxon>
        <taxon>Ochrophyta</taxon>
        <taxon>Bacillariophyta</taxon>
        <taxon>Bacillariophyceae</taxon>
        <taxon>Bacillariophycidae</taxon>
        <taxon>Thalassiophysales</taxon>
        <taxon>Catenulaceae</taxon>
        <taxon>Amphora</taxon>
    </lineage>
</organism>
<feature type="region of interest" description="Disordered" evidence="5">
    <location>
        <begin position="355"/>
        <end position="383"/>
    </location>
</feature>
<feature type="region of interest" description="Disordered" evidence="5">
    <location>
        <begin position="1"/>
        <end position="88"/>
    </location>
</feature>
<dbReference type="Gene3D" id="1.10.10.10">
    <property type="entry name" value="Winged helix-like DNA-binding domain superfamily/Winged helix DNA-binding domain"/>
    <property type="match status" value="1"/>
</dbReference>
<feature type="compositionally biased region" description="Acidic residues" evidence="5">
    <location>
        <begin position="66"/>
        <end position="86"/>
    </location>
</feature>
<evidence type="ECO:0000256" key="5">
    <source>
        <dbReference type="SAM" id="MobiDB-lite"/>
    </source>
</evidence>
<dbReference type="EMBL" id="HBIM01012821">
    <property type="protein sequence ID" value="CAE0413209.1"/>
    <property type="molecule type" value="Transcribed_RNA"/>
</dbReference>
<dbReference type="InterPro" id="IPR036390">
    <property type="entry name" value="WH_DNA-bd_sf"/>
</dbReference>
<feature type="compositionally biased region" description="Low complexity" evidence="5">
    <location>
        <begin position="360"/>
        <end position="380"/>
    </location>
</feature>
<dbReference type="GO" id="GO:0003700">
    <property type="term" value="F:DNA-binding transcription factor activity"/>
    <property type="evidence" value="ECO:0007669"/>
    <property type="project" value="InterPro"/>
</dbReference>
<gene>
    <name evidence="7" type="ORF">ACOF00016_LOCUS10467</name>
</gene>
<comment type="subcellular location">
    <subcellularLocation>
        <location evidence="1">Nucleus</location>
    </subcellularLocation>
</comment>
<dbReference type="SUPFAM" id="SSF46785">
    <property type="entry name" value="Winged helix' DNA-binding domain"/>
    <property type="match status" value="1"/>
</dbReference>
<dbReference type="PANTHER" id="PTHR10015:SF206">
    <property type="entry name" value="HSF-TYPE DNA-BINDING DOMAIN-CONTAINING PROTEIN"/>
    <property type="match status" value="1"/>
</dbReference>
<sequence length="449" mass="48788">MSSSSEELKLNKEQPPVEEKPKAEEKVEDEEEEKADNEEKKTEAAATALKELSTPNSGTGQNNASSDEEGQGEVEEDDDAPLDEAEDFKIPLKLTKSGRKRATPFPLKLMKVLSNKEFTDIIAWTASGKAFNILQPKLFTSDILPGHFKQAKYSSFTRKLHRWGFMRHYRGPEAGAFFHKHFRRGRLDLVEKMTCSKQGASPKPGGARAAAAAEDSAPAMNLTMEDTSNSSRNIGDRVVNTNSNNTLMASCIPANPFGLPQFPAGACGYGRLMQQGGIPQQILMQQFGGQQFPGMSSTQQQMLAQQQIQQAQLQQQQAMQANGSSGDPGLDAAIEMEVARRLKERMNFPPFSRQAFSMMQGGHPQGAQAPTQQGPPSQGQMDHASMMQQMMGARFGGATTAGIGGAPLQMQGFSQSFKGFENQGGALVYNVNVQDPYAMPSNIQGAKTA</sequence>
<feature type="compositionally biased region" description="Basic and acidic residues" evidence="5">
    <location>
        <begin position="1"/>
        <end position="25"/>
    </location>
</feature>
<dbReference type="GO" id="GO:0005634">
    <property type="term" value="C:nucleus"/>
    <property type="evidence" value="ECO:0007669"/>
    <property type="project" value="UniProtKB-SubCell"/>
</dbReference>
<feature type="compositionally biased region" description="Acidic residues" evidence="5">
    <location>
        <begin position="26"/>
        <end position="36"/>
    </location>
</feature>
<dbReference type="InterPro" id="IPR000232">
    <property type="entry name" value="HSF_DNA-bd"/>
</dbReference>
<dbReference type="InterPro" id="IPR036388">
    <property type="entry name" value="WH-like_DNA-bd_sf"/>
</dbReference>
<dbReference type="PANTHER" id="PTHR10015">
    <property type="entry name" value="HEAT SHOCK TRANSCRIPTION FACTOR"/>
    <property type="match status" value="1"/>
</dbReference>
<keyword evidence="2" id="KW-0238">DNA-binding</keyword>
<evidence type="ECO:0000313" key="7">
    <source>
        <dbReference type="EMBL" id="CAE0413209.1"/>
    </source>
</evidence>